<protein>
    <submittedName>
        <fullName evidence="3">Menaquinone via 6-amino-6-deoxyfutalosine step 1</fullName>
    </submittedName>
</protein>
<dbReference type="Gene3D" id="3.40.190.10">
    <property type="entry name" value="Periplasmic binding protein-like II"/>
    <property type="match status" value="2"/>
</dbReference>
<evidence type="ECO:0000313" key="3">
    <source>
        <dbReference type="EMBL" id="SFV65950.1"/>
    </source>
</evidence>
<dbReference type="InterPro" id="IPR003773">
    <property type="entry name" value="Menaquinone_biosynth"/>
</dbReference>
<dbReference type="AlphaFoldDB" id="A0A1W1CJ76"/>
<sequence length="218" mass="24784">MLKKGLCMLFGSISYLNLLPFQLFLKQHISNSAASMSFRYNRAVPSAINQALKRRAIHAAFISSIESRKCKCTDLGIIAHKKVYSVLLLEGDNTPDPASATSNQLARILDLRGKVLIGDAALKHYLEGGEGLDLAEEWYKKTGLPFVFARLCYNKHGKSIEKLAKRFAKSKVKIPQYILKKEAKKRGITPNQLTWYLEHIYYEMDWKSKRSLKKFLSA</sequence>
<proteinExistence type="inferred from homology"/>
<dbReference type="Pfam" id="PF02621">
    <property type="entry name" value="VitK2_biosynth"/>
    <property type="match status" value="1"/>
</dbReference>
<name>A0A1W1CJ76_9ZZZZ</name>
<dbReference type="HAMAP" id="MF_00995">
    <property type="entry name" value="MqnA"/>
    <property type="match status" value="1"/>
</dbReference>
<evidence type="ECO:0000256" key="1">
    <source>
        <dbReference type="ARBA" id="ARBA00022428"/>
    </source>
</evidence>
<dbReference type="InterPro" id="IPR030868">
    <property type="entry name" value="MqnA"/>
</dbReference>
<keyword evidence="1" id="KW-0474">Menaquinone biosynthesis</keyword>
<gene>
    <name evidence="3" type="ORF">MNB_SV-3-333</name>
</gene>
<dbReference type="EMBL" id="FPHI01000027">
    <property type="protein sequence ID" value="SFV65950.1"/>
    <property type="molecule type" value="Genomic_DNA"/>
</dbReference>
<dbReference type="GO" id="GO:0016829">
    <property type="term" value="F:lyase activity"/>
    <property type="evidence" value="ECO:0007669"/>
    <property type="project" value="UniProtKB-KW"/>
</dbReference>
<dbReference type="GO" id="GO:0009234">
    <property type="term" value="P:menaquinone biosynthetic process"/>
    <property type="evidence" value="ECO:0007669"/>
    <property type="project" value="UniProtKB-KW"/>
</dbReference>
<dbReference type="PANTHER" id="PTHR37690">
    <property type="entry name" value="CHORISMATE DEHYDRATASE"/>
    <property type="match status" value="1"/>
</dbReference>
<dbReference type="PANTHER" id="PTHR37690:SF1">
    <property type="entry name" value="CHORISMATE DEHYDRATASE"/>
    <property type="match status" value="1"/>
</dbReference>
<accession>A0A1W1CJ76</accession>
<evidence type="ECO:0000256" key="2">
    <source>
        <dbReference type="ARBA" id="ARBA00023239"/>
    </source>
</evidence>
<dbReference type="SUPFAM" id="SSF53850">
    <property type="entry name" value="Periplasmic binding protein-like II"/>
    <property type="match status" value="1"/>
</dbReference>
<organism evidence="3">
    <name type="scientific">hydrothermal vent metagenome</name>
    <dbReference type="NCBI Taxonomy" id="652676"/>
    <lineage>
        <taxon>unclassified sequences</taxon>
        <taxon>metagenomes</taxon>
        <taxon>ecological metagenomes</taxon>
    </lineage>
</organism>
<keyword evidence="2" id="KW-0456">Lyase</keyword>
<reference evidence="3" key="1">
    <citation type="submission" date="2016-10" db="EMBL/GenBank/DDBJ databases">
        <authorList>
            <person name="de Groot N.N."/>
        </authorList>
    </citation>
    <scope>NUCLEOTIDE SEQUENCE</scope>
</reference>